<feature type="compositionally biased region" description="Polar residues" evidence="1">
    <location>
        <begin position="7"/>
        <end position="16"/>
    </location>
</feature>
<dbReference type="EMBL" id="CM031811">
    <property type="protein sequence ID" value="KAG6659961.1"/>
    <property type="molecule type" value="Genomic_DNA"/>
</dbReference>
<sequence>MAELWGSNVQSTNSESGIDELDHVPLTQRRKLLRENRRLLGSADPCPPVLEKGSENKSMPHVGVVFKEEEDVHCNSSQIRRYTIVKGTNL</sequence>
<proteinExistence type="predicted"/>
<protein>
    <submittedName>
        <fullName evidence="2">Uncharacterized protein</fullName>
    </submittedName>
</protein>
<dbReference type="Proteomes" id="UP000811609">
    <property type="component" value="Chromosome 3"/>
</dbReference>
<organism evidence="2 3">
    <name type="scientific">Carya illinoinensis</name>
    <name type="common">Pecan</name>
    <dbReference type="NCBI Taxonomy" id="32201"/>
    <lineage>
        <taxon>Eukaryota</taxon>
        <taxon>Viridiplantae</taxon>
        <taxon>Streptophyta</taxon>
        <taxon>Embryophyta</taxon>
        <taxon>Tracheophyta</taxon>
        <taxon>Spermatophyta</taxon>
        <taxon>Magnoliopsida</taxon>
        <taxon>eudicotyledons</taxon>
        <taxon>Gunneridae</taxon>
        <taxon>Pentapetalae</taxon>
        <taxon>rosids</taxon>
        <taxon>fabids</taxon>
        <taxon>Fagales</taxon>
        <taxon>Juglandaceae</taxon>
        <taxon>Carya</taxon>
    </lineage>
</organism>
<feature type="region of interest" description="Disordered" evidence="1">
    <location>
        <begin position="1"/>
        <end position="22"/>
    </location>
</feature>
<comment type="caution">
    <text evidence="2">The sequence shown here is derived from an EMBL/GenBank/DDBJ whole genome shotgun (WGS) entry which is preliminary data.</text>
</comment>
<evidence type="ECO:0000313" key="3">
    <source>
        <dbReference type="Proteomes" id="UP000811609"/>
    </source>
</evidence>
<gene>
    <name evidence="2" type="ORF">CIPAW_03G072400</name>
</gene>
<dbReference type="AlphaFoldDB" id="A0A8T1R1K3"/>
<evidence type="ECO:0000313" key="2">
    <source>
        <dbReference type="EMBL" id="KAG6659961.1"/>
    </source>
</evidence>
<evidence type="ECO:0000256" key="1">
    <source>
        <dbReference type="SAM" id="MobiDB-lite"/>
    </source>
</evidence>
<keyword evidence="3" id="KW-1185">Reference proteome</keyword>
<reference evidence="2" key="1">
    <citation type="submission" date="2020-12" db="EMBL/GenBank/DDBJ databases">
        <title>WGS assembly of Carya illinoinensis cv. Pawnee.</title>
        <authorList>
            <person name="Platts A."/>
            <person name="Shu S."/>
            <person name="Wright S."/>
            <person name="Barry K."/>
            <person name="Edger P."/>
            <person name="Pires J.C."/>
            <person name="Schmutz J."/>
        </authorList>
    </citation>
    <scope>NUCLEOTIDE SEQUENCE</scope>
    <source>
        <tissue evidence="2">Leaf</tissue>
    </source>
</reference>
<accession>A0A8T1R1K3</accession>
<name>A0A8T1R1K3_CARIL</name>